<evidence type="ECO:0000259" key="2">
    <source>
        <dbReference type="Pfam" id="PF18352"/>
    </source>
</evidence>
<gene>
    <name evidence="3" type="ORF">AA0535_1659</name>
</gene>
<protein>
    <submittedName>
        <fullName evidence="3">Phage baseplate assembly protein</fullName>
    </submittedName>
</protein>
<dbReference type="Pfam" id="PF18352">
    <property type="entry name" value="Gp138_N"/>
    <property type="match status" value="1"/>
</dbReference>
<comment type="caution">
    <text evidence="3">The sequence shown here is derived from an EMBL/GenBank/DDBJ whole genome shotgun (WGS) entry which is preliminary data.</text>
</comment>
<evidence type="ECO:0000256" key="1">
    <source>
        <dbReference type="SAM" id="MobiDB-lite"/>
    </source>
</evidence>
<evidence type="ECO:0000313" key="3">
    <source>
        <dbReference type="EMBL" id="GBQ88909.1"/>
    </source>
</evidence>
<reference evidence="3" key="1">
    <citation type="submission" date="2013-04" db="EMBL/GenBank/DDBJ databases">
        <title>The genome sequencing project of 58 acetic acid bacteria.</title>
        <authorList>
            <person name="Okamoto-Kainuma A."/>
            <person name="Ishikawa M."/>
            <person name="Umino S."/>
            <person name="Koizumi Y."/>
            <person name="Shiwa Y."/>
            <person name="Yoshikawa H."/>
            <person name="Matsutani M."/>
            <person name="Matsushita K."/>
        </authorList>
    </citation>
    <scope>NUCLEOTIDE SEQUENCE</scope>
    <source>
        <strain evidence="3">NRIC 0535</strain>
    </source>
</reference>
<dbReference type="Pfam" id="PF18946">
    <property type="entry name" value="Apex"/>
    <property type="match status" value="1"/>
</dbReference>
<accession>A0ABQ0Q2Z3</accession>
<dbReference type="Proteomes" id="UP001062776">
    <property type="component" value="Unassembled WGS sequence"/>
</dbReference>
<keyword evidence="4" id="KW-1185">Reference proteome</keyword>
<dbReference type="Gene3D" id="2.40.50.230">
    <property type="entry name" value="Gp5 N-terminal domain"/>
    <property type="match status" value="1"/>
</dbReference>
<evidence type="ECO:0000313" key="4">
    <source>
        <dbReference type="Proteomes" id="UP001062776"/>
    </source>
</evidence>
<dbReference type="InterPro" id="IPR041599">
    <property type="entry name" value="Gp138_N"/>
</dbReference>
<proteinExistence type="predicted"/>
<feature type="region of interest" description="Disordered" evidence="1">
    <location>
        <begin position="191"/>
        <end position="212"/>
    </location>
</feature>
<organism evidence="3 4">
    <name type="scientific">Asaia krungthepensis NRIC 0535</name>
    <dbReference type="NCBI Taxonomy" id="1307925"/>
    <lineage>
        <taxon>Bacteria</taxon>
        <taxon>Pseudomonadati</taxon>
        <taxon>Pseudomonadota</taxon>
        <taxon>Alphaproteobacteria</taxon>
        <taxon>Acetobacterales</taxon>
        <taxon>Acetobacteraceae</taxon>
        <taxon>Asaia</taxon>
    </lineage>
</organism>
<feature type="domain" description="Phage protein Gp138 N-terminal" evidence="2">
    <location>
        <begin position="53"/>
        <end position="136"/>
    </location>
</feature>
<dbReference type="InterPro" id="IPR037026">
    <property type="entry name" value="Vgr_OB-fold_dom_sf"/>
</dbReference>
<sequence length="212" mass="21726">MVDHVSPQSTFAGLTNGTAVDAAIKRAIGSMGTPILVQVKAVHGGGVSLVGQVDVQPMVHMQDGQGMTYPHGVITGVPYLRVQGGTSALIIDPMVGDIGFVMVSGRDIQNVITSRQPSAPGSFRMHSMSDCVYVGGFLNGAPNQFIIMNGDGIRIVSPGTVRIEANAAEIACNLTVDGTITATGDVTGNGISLDNHTHTGVQTGSGSTGKPQ</sequence>
<dbReference type="InterPro" id="IPR044033">
    <property type="entry name" value="GpV-like_apex"/>
</dbReference>
<name>A0ABQ0Q2Z3_9PROT</name>
<dbReference type="RefSeq" id="WP_264815514.1">
    <property type="nucleotide sequence ID" value="NZ_BAPV01000012.1"/>
</dbReference>
<dbReference type="EMBL" id="BAPV01000012">
    <property type="protein sequence ID" value="GBQ88909.1"/>
    <property type="molecule type" value="Genomic_DNA"/>
</dbReference>